<organism evidence="2 3">
    <name type="scientific">Apiospora marii</name>
    <dbReference type="NCBI Taxonomy" id="335849"/>
    <lineage>
        <taxon>Eukaryota</taxon>
        <taxon>Fungi</taxon>
        <taxon>Dikarya</taxon>
        <taxon>Ascomycota</taxon>
        <taxon>Pezizomycotina</taxon>
        <taxon>Sordariomycetes</taxon>
        <taxon>Xylariomycetidae</taxon>
        <taxon>Amphisphaeriales</taxon>
        <taxon>Apiosporaceae</taxon>
        <taxon>Apiospora</taxon>
    </lineage>
</organism>
<dbReference type="Gene3D" id="3.40.50.720">
    <property type="entry name" value="NAD(P)-binding Rossmann-like Domain"/>
    <property type="match status" value="1"/>
</dbReference>
<dbReference type="EMBL" id="JAQQWI010000012">
    <property type="protein sequence ID" value="KAK8015985.1"/>
    <property type="molecule type" value="Genomic_DNA"/>
</dbReference>
<evidence type="ECO:0000313" key="3">
    <source>
        <dbReference type="Proteomes" id="UP001396898"/>
    </source>
</evidence>
<dbReference type="SUPFAM" id="SSF51735">
    <property type="entry name" value="NAD(P)-binding Rossmann-fold domains"/>
    <property type="match status" value="1"/>
</dbReference>
<accession>A0ABR1RM18</accession>
<gene>
    <name evidence="2" type="ORF">PG991_008873</name>
</gene>
<feature type="domain" description="NAD(P)-binding" evidence="1">
    <location>
        <begin position="8"/>
        <end position="86"/>
    </location>
</feature>
<dbReference type="InterPro" id="IPR016040">
    <property type="entry name" value="NAD(P)-bd_dom"/>
</dbReference>
<evidence type="ECO:0000313" key="2">
    <source>
        <dbReference type="EMBL" id="KAK8015985.1"/>
    </source>
</evidence>
<reference evidence="2 3" key="1">
    <citation type="submission" date="2023-01" db="EMBL/GenBank/DDBJ databases">
        <title>Analysis of 21 Apiospora genomes using comparative genomics revels a genus with tremendous synthesis potential of carbohydrate active enzymes and secondary metabolites.</title>
        <authorList>
            <person name="Sorensen T."/>
        </authorList>
    </citation>
    <scope>NUCLEOTIDE SEQUENCE [LARGE SCALE GENOMIC DNA]</scope>
    <source>
        <strain evidence="2 3">CBS 20057</strain>
    </source>
</reference>
<dbReference type="InterPro" id="IPR051783">
    <property type="entry name" value="NAD(P)-dependent_oxidoreduct"/>
</dbReference>
<dbReference type="InterPro" id="IPR036291">
    <property type="entry name" value="NAD(P)-bd_dom_sf"/>
</dbReference>
<dbReference type="PANTHER" id="PTHR48079">
    <property type="entry name" value="PROTEIN YEEZ"/>
    <property type="match status" value="1"/>
</dbReference>
<name>A0ABR1RM18_9PEZI</name>
<protein>
    <recommendedName>
        <fullName evidence="1">NAD(P)-binding domain-containing protein</fullName>
    </recommendedName>
</protein>
<sequence>MPKVFIIGGTGHIGGAILDLLVGSRPEVEVQALARDEQKAAKVVAKYPRVRCVVGDFASLELIETTCRCADIVINAGPDITHDETLQAVVRGLQNREGGDVKSYFIHTSGAYLICDLQEPGGVKGEKVWDDIEDNEQLVSMPDTAVHRVTDKLVLSAAPHVNVAILSPAGVTGISPSVGHPLPITMPALFKCVRAFRSAFMIDEGANAVGMIHVRDFARMYMVLIDDALATLTGTNKTDSPPFPLWGEKAYYFASAVDTVYRRDWFAGLAPLLEKHGVVSSREVKSVTTAEVARRVLFGENYDPDAAAAPPPDSWATHIAHGLGANLRVRASRMRALGWEPEYMDFMETMDEVIPAYIEREKENGAK</sequence>
<dbReference type="Proteomes" id="UP001396898">
    <property type="component" value="Unassembled WGS sequence"/>
</dbReference>
<comment type="caution">
    <text evidence="2">The sequence shown here is derived from an EMBL/GenBank/DDBJ whole genome shotgun (WGS) entry which is preliminary data.</text>
</comment>
<evidence type="ECO:0000259" key="1">
    <source>
        <dbReference type="Pfam" id="PF13460"/>
    </source>
</evidence>
<dbReference type="Pfam" id="PF13460">
    <property type="entry name" value="NAD_binding_10"/>
    <property type="match status" value="1"/>
</dbReference>
<proteinExistence type="predicted"/>
<keyword evidence="3" id="KW-1185">Reference proteome</keyword>
<dbReference type="PANTHER" id="PTHR48079:SF6">
    <property type="entry name" value="NAD(P)-BINDING DOMAIN-CONTAINING PROTEIN-RELATED"/>
    <property type="match status" value="1"/>
</dbReference>